<dbReference type="SUPFAM" id="SSF53448">
    <property type="entry name" value="Nucleotide-diphospho-sugar transferases"/>
    <property type="match status" value="2"/>
</dbReference>
<protein>
    <submittedName>
        <fullName evidence="3">Chondroitin synthase</fullName>
    </submittedName>
</protein>
<dbReference type="AlphaFoldDB" id="A0A450TP40"/>
<evidence type="ECO:0000313" key="3">
    <source>
        <dbReference type="EMBL" id="VFJ69644.1"/>
    </source>
</evidence>
<evidence type="ECO:0000256" key="1">
    <source>
        <dbReference type="SAM" id="MobiDB-lite"/>
    </source>
</evidence>
<organism evidence="3">
    <name type="scientific">Candidatus Kentrum sp. FW</name>
    <dbReference type="NCBI Taxonomy" id="2126338"/>
    <lineage>
        <taxon>Bacteria</taxon>
        <taxon>Pseudomonadati</taxon>
        <taxon>Pseudomonadota</taxon>
        <taxon>Gammaproteobacteria</taxon>
        <taxon>Candidatus Kentrum</taxon>
    </lineage>
</organism>
<reference evidence="3" key="1">
    <citation type="submission" date="2019-02" db="EMBL/GenBank/DDBJ databases">
        <authorList>
            <person name="Gruber-Vodicka R. H."/>
            <person name="Seah K. B. B."/>
        </authorList>
    </citation>
    <scope>NUCLEOTIDE SEQUENCE</scope>
    <source>
        <strain evidence="3">BECK_BZ131</strain>
    </source>
</reference>
<feature type="domain" description="Glycosyltransferase 2-like" evidence="2">
    <location>
        <begin position="72"/>
        <end position="192"/>
    </location>
</feature>
<accession>A0A450TP40</accession>
<dbReference type="PANTHER" id="PTHR43685">
    <property type="entry name" value="GLYCOSYLTRANSFERASE"/>
    <property type="match status" value="1"/>
</dbReference>
<dbReference type="InterPro" id="IPR050834">
    <property type="entry name" value="Glycosyltransf_2"/>
</dbReference>
<name>A0A450TP40_9GAMM</name>
<dbReference type="InterPro" id="IPR029044">
    <property type="entry name" value="Nucleotide-diphossugar_trans"/>
</dbReference>
<proteinExistence type="predicted"/>
<feature type="compositionally biased region" description="Basic and acidic residues" evidence="1">
    <location>
        <begin position="224"/>
        <end position="235"/>
    </location>
</feature>
<feature type="region of interest" description="Disordered" evidence="1">
    <location>
        <begin position="217"/>
        <end position="244"/>
    </location>
</feature>
<dbReference type="Pfam" id="PF00535">
    <property type="entry name" value="Glycos_transf_2"/>
    <property type="match status" value="2"/>
</dbReference>
<sequence length="626" mass="71453">MMNMAIGGKRTARQAIAGTDSKWKVLDGIIIPGVPPEFELPPISGGGNDYGFIEERRDAFVAAGKPYTLPVSIVMPVYNRKDILAKTIAALCRQNYPLELMELVVADDGSSDGVEEVIEKYRRFLPIRHAFQEDRGYRLAEVRNLGIRTASHDHLILLDCDMLPVPELVASFMAFLHVTEQAILIGHRRFVRTDHLSDDDILTDITLATHLPDVVPENPSFDDDSSKNPIHDGAARKAGQPDVPRTGDWRLPLYGKTDYLKRSIAPFVVCSGGNLAFPRSLAERAGPFCEEFRAWGAEDTEWAYRVFDAGFYFIPVPRTVGLHQEPPGGRNEIDRVAGRAVTQPLMEDRCPLVFRDYVPHRVNSVPKFSVYMPAYNCARYIAQAVDSVLAQDFTDLEVCIVDDGSTDDTLERLERRYKNNPRVRWSTQERGGIGKASNAAARMCRAPYIGQLDADDMLKSHAVRTMVDYLDTHNVGCVYGNYEYIDADGRFLRPGREWPVFSREMLSLSMIVHHFRAFRKRDWNRTSGFDEHLENSVDYEMFIRLSEVCAIAHIPRDVMYLYRWHGLNTSIARYDQQCRNHVRVIRRALQRTGLDRTWELHVPEPLDLEALEYYRRRPLDLDKVES</sequence>
<dbReference type="Gene3D" id="3.90.550.10">
    <property type="entry name" value="Spore Coat Polysaccharide Biosynthesis Protein SpsA, Chain A"/>
    <property type="match status" value="2"/>
</dbReference>
<gene>
    <name evidence="3" type="ORF">BECKFW1821C_GA0114237_101934</name>
</gene>
<dbReference type="InterPro" id="IPR001173">
    <property type="entry name" value="Glyco_trans_2-like"/>
</dbReference>
<feature type="domain" description="Glycosyltransferase 2-like" evidence="2">
    <location>
        <begin position="369"/>
        <end position="508"/>
    </location>
</feature>
<dbReference type="EMBL" id="CAADFE010000019">
    <property type="protein sequence ID" value="VFJ69644.1"/>
    <property type="molecule type" value="Genomic_DNA"/>
</dbReference>
<evidence type="ECO:0000259" key="2">
    <source>
        <dbReference type="Pfam" id="PF00535"/>
    </source>
</evidence>
<dbReference type="PANTHER" id="PTHR43685:SF2">
    <property type="entry name" value="GLYCOSYLTRANSFERASE 2-LIKE DOMAIN-CONTAINING PROTEIN"/>
    <property type="match status" value="1"/>
</dbReference>